<reference evidence="3" key="1">
    <citation type="submission" date="2017-02" db="UniProtKB">
        <authorList>
            <consortium name="WormBaseParasite"/>
        </authorList>
    </citation>
    <scope>IDENTIFICATION</scope>
</reference>
<evidence type="ECO:0000313" key="3">
    <source>
        <dbReference type="WBParaSite" id="HPLM_0000270001-mRNA-1"/>
    </source>
</evidence>
<reference evidence="1 2" key="2">
    <citation type="submission" date="2018-11" db="EMBL/GenBank/DDBJ databases">
        <authorList>
            <consortium name="Pathogen Informatics"/>
        </authorList>
    </citation>
    <scope>NUCLEOTIDE SEQUENCE [LARGE SCALE GENOMIC DNA]</scope>
    <source>
        <strain evidence="1 2">MHpl1</strain>
    </source>
</reference>
<dbReference type="EMBL" id="UZAF01006293">
    <property type="protein sequence ID" value="VDO16343.1"/>
    <property type="molecule type" value="Genomic_DNA"/>
</dbReference>
<dbReference type="Proteomes" id="UP000268014">
    <property type="component" value="Unassembled WGS sequence"/>
</dbReference>
<protein>
    <submittedName>
        <fullName evidence="1 3">Uncharacterized protein</fullName>
    </submittedName>
</protein>
<sequence>MSTSWRRSTVLLSIRNMKPVWMSLKVSDALLS</sequence>
<proteinExistence type="predicted"/>
<evidence type="ECO:0000313" key="1">
    <source>
        <dbReference type="EMBL" id="VDO16343.1"/>
    </source>
</evidence>
<dbReference type="WBParaSite" id="HPLM_0000270001-mRNA-1">
    <property type="protein sequence ID" value="HPLM_0000270001-mRNA-1"/>
    <property type="gene ID" value="HPLM_0000270001"/>
</dbReference>
<evidence type="ECO:0000313" key="2">
    <source>
        <dbReference type="Proteomes" id="UP000268014"/>
    </source>
</evidence>
<keyword evidence="2" id="KW-1185">Reference proteome</keyword>
<dbReference type="AlphaFoldDB" id="A0A0N4VZH8"/>
<organism evidence="3">
    <name type="scientific">Haemonchus placei</name>
    <name type="common">Barber's pole worm</name>
    <dbReference type="NCBI Taxonomy" id="6290"/>
    <lineage>
        <taxon>Eukaryota</taxon>
        <taxon>Metazoa</taxon>
        <taxon>Ecdysozoa</taxon>
        <taxon>Nematoda</taxon>
        <taxon>Chromadorea</taxon>
        <taxon>Rhabditida</taxon>
        <taxon>Rhabditina</taxon>
        <taxon>Rhabditomorpha</taxon>
        <taxon>Strongyloidea</taxon>
        <taxon>Trichostrongylidae</taxon>
        <taxon>Haemonchus</taxon>
    </lineage>
</organism>
<name>A0A0N4VZH8_HAEPC</name>
<accession>A0A0N4VZH8</accession>
<gene>
    <name evidence="1" type="ORF">HPLM_LOCUS2696</name>
</gene>